<keyword evidence="2" id="KW-1185">Reference proteome</keyword>
<dbReference type="GO" id="GO:0003676">
    <property type="term" value="F:nucleic acid binding"/>
    <property type="evidence" value="ECO:0007669"/>
    <property type="project" value="InterPro"/>
</dbReference>
<dbReference type="PANTHER" id="PTHR46060">
    <property type="entry name" value="MARINER MOS1 TRANSPOSASE-LIKE PROTEIN"/>
    <property type="match status" value="1"/>
</dbReference>
<protein>
    <submittedName>
        <fullName evidence="1">Transposase</fullName>
    </submittedName>
</protein>
<dbReference type="Proteomes" id="UP001165289">
    <property type="component" value="Unassembled WGS sequence"/>
</dbReference>
<dbReference type="PANTHER" id="PTHR46060:SF1">
    <property type="entry name" value="MARINER MOS1 TRANSPOSASE-LIKE PROTEIN"/>
    <property type="match status" value="1"/>
</dbReference>
<proteinExistence type="predicted"/>
<reference evidence="1 2" key="1">
    <citation type="journal article" date="2023" name="BMC Biol.">
        <title>The compact genome of the sponge Oopsacas minuta (Hexactinellida) is lacking key metazoan core genes.</title>
        <authorList>
            <person name="Santini S."/>
            <person name="Schenkelaars Q."/>
            <person name="Jourda C."/>
            <person name="Duchesne M."/>
            <person name="Belahbib H."/>
            <person name="Rocher C."/>
            <person name="Selva M."/>
            <person name="Riesgo A."/>
            <person name="Vervoort M."/>
            <person name="Leys S.P."/>
            <person name="Kodjabachian L."/>
            <person name="Le Bivic A."/>
            <person name="Borchiellini C."/>
            <person name="Claverie J.M."/>
            <person name="Renard E."/>
        </authorList>
    </citation>
    <scope>NUCLEOTIDE SEQUENCE [LARGE SCALE GENOMIC DNA]</scope>
    <source>
        <strain evidence="1">SPO-2</strain>
    </source>
</reference>
<evidence type="ECO:0000313" key="2">
    <source>
        <dbReference type="Proteomes" id="UP001165289"/>
    </source>
</evidence>
<dbReference type="Gene3D" id="3.30.420.10">
    <property type="entry name" value="Ribonuclease H-like superfamily/Ribonuclease H"/>
    <property type="match status" value="1"/>
</dbReference>
<accession>A0AAV7K4R6</accession>
<gene>
    <name evidence="1" type="ORF">LOD99_1433</name>
</gene>
<name>A0AAV7K4R6_9METZ</name>
<dbReference type="AlphaFoldDB" id="A0AAV7K4R6"/>
<dbReference type="EMBL" id="JAKMXF010000155">
    <property type="protein sequence ID" value="KAI6656100.1"/>
    <property type="molecule type" value="Genomic_DNA"/>
</dbReference>
<evidence type="ECO:0000313" key="1">
    <source>
        <dbReference type="EMBL" id="KAI6656100.1"/>
    </source>
</evidence>
<dbReference type="InterPro" id="IPR052709">
    <property type="entry name" value="Transposase-MT_Hybrid"/>
</dbReference>
<comment type="caution">
    <text evidence="1">The sequence shown here is derived from an EMBL/GenBank/DDBJ whole genome shotgun (WGS) entry which is preliminary data.</text>
</comment>
<dbReference type="InterPro" id="IPR036397">
    <property type="entry name" value="RNaseH_sf"/>
</dbReference>
<sequence>MASKDDNFNLKWRAYIEFRTILKIQPAQIFSEFQEILCVDCPSRSTVKRWVVRLRSGDADATDLSRSGRPVSATTSENIALIESIVMEDKCITVNQLGQSMEISSGAIHTILTTELGYRSICGKWVLHKLCENQRLARLNFSMKLLETYEDCGSRRLAELITGNETWVYYSTPYSIIRSDHGSHGIVLQLLCESGKAVTATFFTEQVLPNLIKNIEKYRPKSGTRGMQILIDNTSSHTTKLTENFLDVEGLELLHHPPYSTDLAPCDFWLFSKLKIYLHGKDFDTLQALGTGLYQYFKSIPEEEYRNVFTSGWKGCRLFCEYYIN</sequence>
<organism evidence="1 2">
    <name type="scientific">Oopsacas minuta</name>
    <dbReference type="NCBI Taxonomy" id="111878"/>
    <lineage>
        <taxon>Eukaryota</taxon>
        <taxon>Metazoa</taxon>
        <taxon>Porifera</taxon>
        <taxon>Hexactinellida</taxon>
        <taxon>Hexasterophora</taxon>
        <taxon>Lyssacinosida</taxon>
        <taxon>Leucopsacidae</taxon>
        <taxon>Oopsacas</taxon>
    </lineage>
</organism>